<keyword evidence="1" id="KW-0472">Membrane</keyword>
<name>F2F453_SOLSS</name>
<keyword evidence="3" id="KW-1185">Reference proteome</keyword>
<reference evidence="3" key="1">
    <citation type="submission" date="2011-04" db="EMBL/GenBank/DDBJ databases">
        <title>Genome sequence of Solibacillus silvestris StLB046.</title>
        <authorList>
            <person name="Morohoshi T."/>
            <person name="Someya N."/>
            <person name="Ikeda T."/>
        </authorList>
    </citation>
    <scope>NUCLEOTIDE SEQUENCE [LARGE SCALE GENOMIC DNA]</scope>
    <source>
        <strain evidence="3">StLB046</strain>
    </source>
</reference>
<dbReference type="RefSeq" id="WP_014824938.1">
    <property type="nucleotide sequence ID" value="NC_018065.1"/>
</dbReference>
<dbReference type="STRING" id="1002809.SSIL_3660"/>
<evidence type="ECO:0000313" key="2">
    <source>
        <dbReference type="EMBL" id="BAK18083.1"/>
    </source>
</evidence>
<dbReference type="AlphaFoldDB" id="F2F453"/>
<accession>F2F453</accession>
<keyword evidence="1" id="KW-1133">Transmembrane helix</keyword>
<keyword evidence="1" id="KW-0812">Transmembrane</keyword>
<dbReference type="EMBL" id="AP012157">
    <property type="protein sequence ID" value="BAK18083.1"/>
    <property type="molecule type" value="Genomic_DNA"/>
</dbReference>
<dbReference type="HOGENOM" id="CLU_2496246_0_0_9"/>
<protein>
    <submittedName>
        <fullName evidence="2">Type II secretory pathway, component PulK</fullName>
    </submittedName>
</protein>
<gene>
    <name evidence="2" type="ordered locus">SSIL_3660</name>
</gene>
<sequence length="86" mass="9530">MTKYLKSNSGSALLIAVAVLMIFTVLGLSLMSLTANGVIKNKSRENIVQATDLAQKGIEFAVTDIQKKIENEIKKIPWGKQIFIFF</sequence>
<dbReference type="KEGG" id="siv:SSIL_3660"/>
<proteinExistence type="predicted"/>
<feature type="transmembrane region" description="Helical" evidence="1">
    <location>
        <begin position="12"/>
        <end position="35"/>
    </location>
</feature>
<evidence type="ECO:0000313" key="3">
    <source>
        <dbReference type="Proteomes" id="UP000006691"/>
    </source>
</evidence>
<evidence type="ECO:0000256" key="1">
    <source>
        <dbReference type="SAM" id="Phobius"/>
    </source>
</evidence>
<organism evidence="2 3">
    <name type="scientific">Solibacillus silvestris (strain StLB046)</name>
    <name type="common">Bacillus silvestris</name>
    <dbReference type="NCBI Taxonomy" id="1002809"/>
    <lineage>
        <taxon>Bacteria</taxon>
        <taxon>Bacillati</taxon>
        <taxon>Bacillota</taxon>
        <taxon>Bacilli</taxon>
        <taxon>Bacillales</taxon>
        <taxon>Caryophanaceae</taxon>
        <taxon>Solibacillus</taxon>
    </lineage>
</organism>
<reference evidence="2 3" key="2">
    <citation type="journal article" date="2012" name="J. Biosci. Bioeng.">
        <title>Complete genome sequence and characterization of the N-acylhomoserine lactone-degrading gene of the potato leaf-associated Solibacillus silvestris.</title>
        <authorList>
            <person name="Morohoshi T."/>
            <person name="Tominaga Y."/>
            <person name="Someya N."/>
            <person name="Ikeda T."/>
        </authorList>
    </citation>
    <scope>NUCLEOTIDE SEQUENCE [LARGE SCALE GENOMIC DNA]</scope>
    <source>
        <strain evidence="2 3">StLB046</strain>
    </source>
</reference>
<dbReference type="PATRIC" id="fig|1002809.3.peg.3707"/>
<dbReference type="Proteomes" id="UP000006691">
    <property type="component" value="Chromosome"/>
</dbReference>
<dbReference type="eggNOG" id="ENOG5030K8M">
    <property type="taxonomic scope" value="Bacteria"/>
</dbReference>